<name>A0ABZ2KDU2_9BACT</name>
<proteinExistence type="predicted"/>
<dbReference type="Proteomes" id="UP001379533">
    <property type="component" value="Chromosome"/>
</dbReference>
<dbReference type="EMBL" id="CP089982">
    <property type="protein sequence ID" value="WXA96776.1"/>
    <property type="molecule type" value="Genomic_DNA"/>
</dbReference>
<dbReference type="RefSeq" id="WP_394847392.1">
    <property type="nucleotide sequence ID" value="NZ_CP089982.1"/>
</dbReference>
<sequence>MAITSQIGGFPVEGGDLPFRNYGTNDIASNIAVLIDANPANIMGVTVPQTDAPVTRGIGITLERIPAGKTGRVRCIGAAVATASAAITAGDPVQIDSAVFQEGHVKLAAAGAPKIGIALTTAGALDAVCVLLTHAP</sequence>
<evidence type="ECO:0000313" key="1">
    <source>
        <dbReference type="EMBL" id="WXA96776.1"/>
    </source>
</evidence>
<keyword evidence="2" id="KW-1185">Reference proteome</keyword>
<evidence type="ECO:0000313" key="2">
    <source>
        <dbReference type="Proteomes" id="UP001379533"/>
    </source>
</evidence>
<organism evidence="1 2">
    <name type="scientific">Pendulispora brunnea</name>
    <dbReference type="NCBI Taxonomy" id="2905690"/>
    <lineage>
        <taxon>Bacteria</taxon>
        <taxon>Pseudomonadati</taxon>
        <taxon>Myxococcota</taxon>
        <taxon>Myxococcia</taxon>
        <taxon>Myxococcales</taxon>
        <taxon>Sorangiineae</taxon>
        <taxon>Pendulisporaceae</taxon>
        <taxon>Pendulispora</taxon>
    </lineage>
</organism>
<protein>
    <submittedName>
        <fullName evidence="1">DUF2190 family protein</fullName>
    </submittedName>
</protein>
<gene>
    <name evidence="1" type="ORF">LZC95_07995</name>
</gene>
<reference evidence="1 2" key="1">
    <citation type="submission" date="2021-12" db="EMBL/GenBank/DDBJ databases">
        <title>Discovery of the Pendulisporaceae a myxobacterial family with distinct sporulation behavior and unique specialized metabolism.</title>
        <authorList>
            <person name="Garcia R."/>
            <person name="Popoff A."/>
            <person name="Bader C.D."/>
            <person name="Loehr J."/>
            <person name="Walesch S."/>
            <person name="Walt C."/>
            <person name="Boldt J."/>
            <person name="Bunk B."/>
            <person name="Haeckl F.J.F.P.J."/>
            <person name="Gunesch A.P."/>
            <person name="Birkelbach J."/>
            <person name="Nuebel U."/>
            <person name="Pietschmann T."/>
            <person name="Bach T."/>
            <person name="Mueller R."/>
        </authorList>
    </citation>
    <scope>NUCLEOTIDE SEQUENCE [LARGE SCALE GENOMIC DNA]</scope>
    <source>
        <strain evidence="1 2">MSr12523</strain>
    </source>
</reference>
<dbReference type="InterPro" id="IPR011231">
    <property type="entry name" value="Phage_VT1-Sakai_H0018"/>
</dbReference>
<accession>A0ABZ2KDU2</accession>
<dbReference type="Pfam" id="PF09956">
    <property type="entry name" value="Phage_cement_2"/>
    <property type="match status" value="1"/>
</dbReference>